<sequence length="95" mass="11434">MVVSKLIPMLKIYLIKLIFYKIKKVKMLLYYLENYDKQKKTSSINDKLCKYLHKDDINENRTTYNEENSYSVSSGEKFYEELGEYKKTYDMSTLS</sequence>
<reference evidence="1 2" key="1">
    <citation type="submission" date="2016-06" db="EMBL/GenBank/DDBJ databases">
        <authorList>
            <consortium name="Pathogen Informatics"/>
        </authorList>
    </citation>
    <scope>NUCLEOTIDE SEQUENCE [LARGE SCALE GENOMIC DNA]</scope>
    <source>
        <strain evidence="1">PocGH01</strain>
    </source>
</reference>
<dbReference type="VEuPathDB" id="PlasmoDB:PocGH01_00213800"/>
<dbReference type="Proteomes" id="UP000242942">
    <property type="component" value="Unassembled WGS sequence"/>
</dbReference>
<keyword evidence="2" id="KW-1185">Reference proteome</keyword>
<name>A0A1D3JFD1_PLAOA</name>
<dbReference type="EMBL" id="FLRI01000553">
    <property type="protein sequence ID" value="SBT84630.1"/>
    <property type="molecule type" value="Genomic_DNA"/>
</dbReference>
<evidence type="ECO:0000313" key="1">
    <source>
        <dbReference type="EMBL" id="SBT84630.1"/>
    </source>
</evidence>
<protein>
    <submittedName>
        <fullName evidence="1">Uncharacterized protein</fullName>
    </submittedName>
</protein>
<gene>
    <name evidence="1" type="primary">PocGH01_00213800</name>
    <name evidence="1" type="ORF">POCGH01_00213800</name>
</gene>
<accession>A0A1D3JFD1</accession>
<evidence type="ECO:0000313" key="2">
    <source>
        <dbReference type="Proteomes" id="UP000242942"/>
    </source>
</evidence>
<dbReference type="AlphaFoldDB" id="A0A1D3JFD1"/>
<proteinExistence type="predicted"/>
<organism evidence="1 2">
    <name type="scientific">Plasmodium ovale</name>
    <name type="common">malaria parasite P. ovale</name>
    <dbReference type="NCBI Taxonomy" id="36330"/>
    <lineage>
        <taxon>Eukaryota</taxon>
        <taxon>Sar</taxon>
        <taxon>Alveolata</taxon>
        <taxon>Apicomplexa</taxon>
        <taxon>Aconoidasida</taxon>
        <taxon>Haemosporida</taxon>
        <taxon>Plasmodiidae</taxon>
        <taxon>Plasmodium</taxon>
        <taxon>Plasmodium (Plasmodium)</taxon>
    </lineage>
</organism>